<dbReference type="Pfam" id="PF00534">
    <property type="entry name" value="Glycos_transf_1"/>
    <property type="match status" value="1"/>
</dbReference>
<dbReference type="SUPFAM" id="SSF53756">
    <property type="entry name" value="UDP-Glycosyltransferase/glycogen phosphorylase"/>
    <property type="match status" value="1"/>
</dbReference>
<proteinExistence type="predicted"/>
<comment type="caution">
    <text evidence="2">The sequence shown here is derived from an EMBL/GenBank/DDBJ whole genome shotgun (WGS) entry which is preliminary data.</text>
</comment>
<dbReference type="EMBL" id="PEYO01000022">
    <property type="protein sequence ID" value="PIU03166.1"/>
    <property type="molecule type" value="Genomic_DNA"/>
</dbReference>
<dbReference type="PANTHER" id="PTHR45947:SF3">
    <property type="entry name" value="SULFOQUINOVOSYL TRANSFERASE SQD2"/>
    <property type="match status" value="1"/>
</dbReference>
<dbReference type="Gene3D" id="3.40.50.2000">
    <property type="entry name" value="Glycogen Phosphorylase B"/>
    <property type="match status" value="2"/>
</dbReference>
<reference evidence="3" key="1">
    <citation type="submission" date="2017-09" db="EMBL/GenBank/DDBJ databases">
        <title>Depth-based differentiation of microbial function through sediment-hosted aquifers and enrichment of novel symbionts in the deep terrestrial subsurface.</title>
        <authorList>
            <person name="Probst A.J."/>
            <person name="Ladd B."/>
            <person name="Jarett J.K."/>
            <person name="Geller-Mcgrath D.E."/>
            <person name="Sieber C.M.K."/>
            <person name="Emerson J.B."/>
            <person name="Anantharaman K."/>
            <person name="Thomas B.C."/>
            <person name="Malmstrom R."/>
            <person name="Stieglmeier M."/>
            <person name="Klingl A."/>
            <person name="Woyke T."/>
            <person name="Ryan C.M."/>
            <person name="Banfield J.F."/>
        </authorList>
    </citation>
    <scope>NUCLEOTIDE SEQUENCE [LARGE SCALE GENOMIC DNA]</scope>
</reference>
<sequence length="380" mass="44015">MKIAFVYDRVNKIGGAERVLVALHEIWPDAPLYTAVYNPETALWAKDFKIIPSFLQKFPFAKTHHELYPWLTPLAFETFDFTGFDIVISITSAEAKGIITKPGTLHICYCLTPTRYLWNGYQDYHVPMIVRSMMTKLRIWDQIASQRPDYYFAISETVKQRIWKYYRRKSEVIFPPVDTTKFVIRNPKSERYSSFSRPTSNFYLVVSRLVSYKQIDLAIEAFNKLDWPLKIVGVGREMNKLRAMAKPNIEFLGQLTDKELLGYYKKCQAVIFPQEEDFGLVPLEAQACGKPVIAYRGGGALETIIEGKTGIFFKEQTAESLLEALGEMGKTSLQDKGEKGFRPEDCRKQAEKFSQEIFKKKFKQKIEEEWKKYKTNISTS</sequence>
<protein>
    <submittedName>
        <fullName evidence="2">Glycosyltransferase family 4 protein</fullName>
    </submittedName>
</protein>
<dbReference type="InterPro" id="IPR050194">
    <property type="entry name" value="Glycosyltransferase_grp1"/>
</dbReference>
<accession>A0A2M6XBX5</accession>
<dbReference type="PANTHER" id="PTHR45947">
    <property type="entry name" value="SULFOQUINOVOSYL TRANSFERASE SQD2"/>
    <property type="match status" value="1"/>
</dbReference>
<keyword evidence="2" id="KW-0808">Transferase</keyword>
<gene>
    <name evidence="2" type="ORF">COT44_04705</name>
</gene>
<organism evidence="2 3">
    <name type="scientific">Candidatus Shapirobacteria bacterium CG08_land_8_20_14_0_20_39_18</name>
    <dbReference type="NCBI Taxonomy" id="1974883"/>
    <lineage>
        <taxon>Bacteria</taxon>
        <taxon>Candidatus Shapironibacteriota</taxon>
    </lineage>
</organism>
<feature type="domain" description="Glycosyl transferase family 1" evidence="1">
    <location>
        <begin position="194"/>
        <end position="327"/>
    </location>
</feature>
<evidence type="ECO:0000313" key="2">
    <source>
        <dbReference type="EMBL" id="PIU03166.1"/>
    </source>
</evidence>
<dbReference type="Proteomes" id="UP000228996">
    <property type="component" value="Unassembled WGS sequence"/>
</dbReference>
<dbReference type="InterPro" id="IPR001296">
    <property type="entry name" value="Glyco_trans_1"/>
</dbReference>
<name>A0A2M6XBX5_9BACT</name>
<evidence type="ECO:0000313" key="3">
    <source>
        <dbReference type="Proteomes" id="UP000228996"/>
    </source>
</evidence>
<dbReference type="GO" id="GO:0016757">
    <property type="term" value="F:glycosyltransferase activity"/>
    <property type="evidence" value="ECO:0007669"/>
    <property type="project" value="InterPro"/>
</dbReference>
<evidence type="ECO:0000259" key="1">
    <source>
        <dbReference type="Pfam" id="PF00534"/>
    </source>
</evidence>
<dbReference type="AlphaFoldDB" id="A0A2M6XBX5"/>